<name>A0AAD8GGA0_ACIOX</name>
<organism evidence="1 2">
    <name type="scientific">Acipenser oxyrinchus oxyrinchus</name>
    <dbReference type="NCBI Taxonomy" id="40147"/>
    <lineage>
        <taxon>Eukaryota</taxon>
        <taxon>Metazoa</taxon>
        <taxon>Chordata</taxon>
        <taxon>Craniata</taxon>
        <taxon>Vertebrata</taxon>
        <taxon>Euteleostomi</taxon>
        <taxon>Actinopterygii</taxon>
        <taxon>Chondrostei</taxon>
        <taxon>Acipenseriformes</taxon>
        <taxon>Acipenseridae</taxon>
        <taxon>Acipenser</taxon>
    </lineage>
</organism>
<sequence>MDIQKNKVLELQLIQILQRSFWLSPAERNTTPLETGSYPLSTMYIDVRQQEIAILTWSLKNRGQWLTMCWISTSMRVTCSPSVSMGNWMTGIGSKELSPSCFTF</sequence>
<accession>A0AAD8GGA0</accession>
<protein>
    <submittedName>
        <fullName evidence="1">Uncharacterized protein</fullName>
    </submittedName>
</protein>
<dbReference type="Proteomes" id="UP001230051">
    <property type="component" value="Unassembled WGS sequence"/>
</dbReference>
<dbReference type="EMBL" id="JAGXEW010000003">
    <property type="protein sequence ID" value="KAK1173603.1"/>
    <property type="molecule type" value="Genomic_DNA"/>
</dbReference>
<evidence type="ECO:0000313" key="1">
    <source>
        <dbReference type="EMBL" id="KAK1173603.1"/>
    </source>
</evidence>
<reference evidence="1" key="1">
    <citation type="submission" date="2022-02" db="EMBL/GenBank/DDBJ databases">
        <title>Atlantic sturgeon de novo genome assembly.</title>
        <authorList>
            <person name="Stock M."/>
            <person name="Klopp C."/>
            <person name="Guiguen Y."/>
            <person name="Cabau C."/>
            <person name="Parinello H."/>
            <person name="Santidrian Yebra-Pimentel E."/>
            <person name="Kuhl H."/>
            <person name="Dirks R.P."/>
            <person name="Guessner J."/>
            <person name="Wuertz S."/>
            <person name="Du K."/>
            <person name="Schartl M."/>
        </authorList>
    </citation>
    <scope>NUCLEOTIDE SEQUENCE</scope>
    <source>
        <strain evidence="1">STURGEONOMICS-FGT-2020</strain>
        <tissue evidence="1">Whole blood</tissue>
    </source>
</reference>
<gene>
    <name evidence="1" type="ORF">AOXY_G3757</name>
</gene>
<keyword evidence="2" id="KW-1185">Reference proteome</keyword>
<dbReference type="AlphaFoldDB" id="A0AAD8GGA0"/>
<comment type="caution">
    <text evidence="1">The sequence shown here is derived from an EMBL/GenBank/DDBJ whole genome shotgun (WGS) entry which is preliminary data.</text>
</comment>
<evidence type="ECO:0000313" key="2">
    <source>
        <dbReference type="Proteomes" id="UP001230051"/>
    </source>
</evidence>
<proteinExistence type="predicted"/>